<dbReference type="PANTHER" id="PTHR34308">
    <property type="entry name" value="COBALAMIN BIOSYNTHESIS PROTEIN CBIB"/>
    <property type="match status" value="1"/>
</dbReference>
<evidence type="ECO:0000256" key="6">
    <source>
        <dbReference type="ARBA" id="ARBA00022692"/>
    </source>
</evidence>
<comment type="subcellular location">
    <subcellularLocation>
        <location evidence="1 9">Cell membrane</location>
        <topology evidence="1 9">Multi-pass membrane protein</topology>
    </subcellularLocation>
</comment>
<name>A0A2T1KUF8_9GAMM</name>
<evidence type="ECO:0000313" key="11">
    <source>
        <dbReference type="Proteomes" id="UP000239866"/>
    </source>
</evidence>
<evidence type="ECO:0000256" key="2">
    <source>
        <dbReference type="ARBA" id="ARBA00004953"/>
    </source>
</evidence>
<evidence type="ECO:0000256" key="4">
    <source>
        <dbReference type="ARBA" id="ARBA00022475"/>
    </source>
</evidence>
<evidence type="ECO:0000256" key="1">
    <source>
        <dbReference type="ARBA" id="ARBA00004651"/>
    </source>
</evidence>
<evidence type="ECO:0000256" key="3">
    <source>
        <dbReference type="ARBA" id="ARBA00006263"/>
    </source>
</evidence>
<keyword evidence="8 9" id="KW-0472">Membrane</keyword>
<sequence>MTQVDLPAIEPGSLVLNTFLVAVLICAVAVGVDRLAGEPRRLHPLVGFGHWASLLEQALNTRAEERARSLGFGVLATLVAVLPVLSLALAFEYLLTGWLWLMIQVAGVWLAMSLRGLAEHGRAVSTALATGDEARARWAVSQIVSRDANALTEEGIAAAASESMLENGADAVFSSLFWYLLAGLPGVVLHRLINTLDAMWGYRSPRYLYFGRFAARSDDVLNWLPARLTAFTYALLGNTRLALRCWREQAPAWDSPNAGPVMAAGAGALGVQLGGPAPYAGGIKQRSVLGEGAAPSAETIDNALALVNRGVRLWLAVLLVMALVVQGYGWGATA</sequence>
<accession>A0A2T1KUF8</accession>
<comment type="caution">
    <text evidence="9">Lacks conserved residue(s) required for the propagation of feature annotation.</text>
</comment>
<dbReference type="InterPro" id="IPR004485">
    <property type="entry name" value="Cobalamin_biosynth_CobD/CbiB"/>
</dbReference>
<feature type="transmembrane region" description="Helical" evidence="9">
    <location>
        <begin position="70"/>
        <end position="91"/>
    </location>
</feature>
<dbReference type="HAMAP" id="MF_00024">
    <property type="entry name" value="CobD_CbiB"/>
    <property type="match status" value="1"/>
</dbReference>
<evidence type="ECO:0000256" key="9">
    <source>
        <dbReference type="HAMAP-Rule" id="MF_00024"/>
    </source>
</evidence>
<evidence type="ECO:0000256" key="8">
    <source>
        <dbReference type="ARBA" id="ARBA00023136"/>
    </source>
</evidence>
<organism evidence="10 11">
    <name type="scientific">Marinobacter fuscus</name>
    <dbReference type="NCBI Taxonomy" id="2109942"/>
    <lineage>
        <taxon>Bacteria</taxon>
        <taxon>Pseudomonadati</taxon>
        <taxon>Pseudomonadota</taxon>
        <taxon>Gammaproteobacteria</taxon>
        <taxon>Pseudomonadales</taxon>
        <taxon>Marinobacteraceae</taxon>
        <taxon>Marinobacter</taxon>
    </lineage>
</organism>
<gene>
    <name evidence="9" type="primary">cobD</name>
    <name evidence="10" type="ORF">C7H09_01765</name>
</gene>
<evidence type="ECO:0000313" key="10">
    <source>
        <dbReference type="EMBL" id="PSF13363.1"/>
    </source>
</evidence>
<feature type="transmembrane region" description="Helical" evidence="9">
    <location>
        <begin position="12"/>
        <end position="32"/>
    </location>
</feature>
<dbReference type="UniPathway" id="UPA00148"/>
<dbReference type="GO" id="GO:0009236">
    <property type="term" value="P:cobalamin biosynthetic process"/>
    <property type="evidence" value="ECO:0007669"/>
    <property type="project" value="UniProtKB-UniRule"/>
</dbReference>
<keyword evidence="6 9" id="KW-0812">Transmembrane</keyword>
<dbReference type="RefSeq" id="WP_106760936.1">
    <property type="nucleotide sequence ID" value="NZ_PXNP01000009.1"/>
</dbReference>
<evidence type="ECO:0000256" key="7">
    <source>
        <dbReference type="ARBA" id="ARBA00022989"/>
    </source>
</evidence>
<comment type="pathway">
    <text evidence="2 9">Cofactor biosynthesis; adenosylcobalamin biosynthesis.</text>
</comment>
<proteinExistence type="inferred from homology"/>
<dbReference type="Proteomes" id="UP000239866">
    <property type="component" value="Unassembled WGS sequence"/>
</dbReference>
<dbReference type="NCBIfam" id="TIGR00380">
    <property type="entry name" value="cobal_cbiB"/>
    <property type="match status" value="1"/>
</dbReference>
<dbReference type="Pfam" id="PF03186">
    <property type="entry name" value="CobD_Cbib"/>
    <property type="match status" value="1"/>
</dbReference>
<protein>
    <recommendedName>
        <fullName evidence="9">Cobalamin biosynthesis protein CobD</fullName>
    </recommendedName>
</protein>
<comment type="similarity">
    <text evidence="3 9">Belongs to the CobD/CbiB family.</text>
</comment>
<keyword evidence="11" id="KW-1185">Reference proteome</keyword>
<dbReference type="GO" id="GO:0048472">
    <property type="term" value="F:threonine-phosphate decarboxylase activity"/>
    <property type="evidence" value="ECO:0007669"/>
    <property type="project" value="InterPro"/>
</dbReference>
<evidence type="ECO:0000256" key="5">
    <source>
        <dbReference type="ARBA" id="ARBA00022573"/>
    </source>
</evidence>
<dbReference type="EMBL" id="PXNP01000009">
    <property type="protein sequence ID" value="PSF13363.1"/>
    <property type="molecule type" value="Genomic_DNA"/>
</dbReference>
<dbReference type="OrthoDB" id="9811967at2"/>
<dbReference type="GO" id="GO:0005886">
    <property type="term" value="C:plasma membrane"/>
    <property type="evidence" value="ECO:0007669"/>
    <property type="project" value="UniProtKB-SubCell"/>
</dbReference>
<keyword evidence="7 9" id="KW-1133">Transmembrane helix</keyword>
<dbReference type="GO" id="GO:0015420">
    <property type="term" value="F:ABC-type vitamin B12 transporter activity"/>
    <property type="evidence" value="ECO:0007669"/>
    <property type="project" value="UniProtKB-UniRule"/>
</dbReference>
<comment type="caution">
    <text evidence="10">The sequence shown here is derived from an EMBL/GenBank/DDBJ whole genome shotgun (WGS) entry which is preliminary data.</text>
</comment>
<dbReference type="AlphaFoldDB" id="A0A2T1KUF8"/>
<keyword evidence="4 9" id="KW-1003">Cell membrane</keyword>
<keyword evidence="5 9" id="KW-0169">Cobalamin biosynthesis</keyword>
<dbReference type="PANTHER" id="PTHR34308:SF1">
    <property type="entry name" value="COBALAMIN BIOSYNTHESIS PROTEIN CBIB"/>
    <property type="match status" value="1"/>
</dbReference>
<comment type="function">
    <text evidence="9">Converts cobyric acid to cobinamide by the addition of aminopropanol on the F carboxylic group.</text>
</comment>
<reference evidence="10 11" key="1">
    <citation type="submission" date="2018-03" db="EMBL/GenBank/DDBJ databases">
        <title>Marinobacter brunus sp. nov., a marine bacterium of Gamma-proteobacteria isolated from the surface seawater of the South China Sea.</title>
        <authorList>
            <person name="Cheng H."/>
            <person name="Wu Y.-H."/>
            <person name="Xamxidin M."/>
            <person name="Xu X.-W."/>
        </authorList>
    </citation>
    <scope>NUCLEOTIDE SEQUENCE [LARGE SCALE GENOMIC DNA]</scope>
    <source>
        <strain evidence="10 11">NH169-3</strain>
    </source>
</reference>
<feature type="transmembrane region" description="Helical" evidence="9">
    <location>
        <begin position="313"/>
        <end position="331"/>
    </location>
</feature>